<dbReference type="Proteomes" id="UP000198211">
    <property type="component" value="Unassembled WGS sequence"/>
</dbReference>
<evidence type="ECO:0000313" key="2">
    <source>
        <dbReference type="Proteomes" id="UP000198211"/>
    </source>
</evidence>
<organism evidence="1 2">
    <name type="scientific">Phytophthora megakarya</name>
    <dbReference type="NCBI Taxonomy" id="4795"/>
    <lineage>
        <taxon>Eukaryota</taxon>
        <taxon>Sar</taxon>
        <taxon>Stramenopiles</taxon>
        <taxon>Oomycota</taxon>
        <taxon>Peronosporomycetes</taxon>
        <taxon>Peronosporales</taxon>
        <taxon>Peronosporaceae</taxon>
        <taxon>Phytophthora</taxon>
    </lineage>
</organism>
<dbReference type="OrthoDB" id="142872at2759"/>
<dbReference type="EMBL" id="NBNE01016337">
    <property type="protein sequence ID" value="OWY93288.1"/>
    <property type="molecule type" value="Genomic_DNA"/>
</dbReference>
<protein>
    <submittedName>
        <fullName evidence="1">Uncharacterized protein</fullName>
    </submittedName>
</protein>
<dbReference type="AlphaFoldDB" id="A0A225UJX4"/>
<evidence type="ECO:0000313" key="1">
    <source>
        <dbReference type="EMBL" id="OWY93288.1"/>
    </source>
</evidence>
<keyword evidence="2" id="KW-1185">Reference proteome</keyword>
<gene>
    <name evidence="1" type="ORF">PHMEG_00037372</name>
</gene>
<comment type="caution">
    <text evidence="1">The sequence shown here is derived from an EMBL/GenBank/DDBJ whole genome shotgun (WGS) entry which is preliminary data.</text>
</comment>
<name>A0A225UJX4_9STRA</name>
<proteinExistence type="predicted"/>
<sequence length="60" mass="6206">MNSVAVSSAVAVVLVAMNFARFVKRSTITITASFPAVVRGNAVMKSIEISTHLPSGISNG</sequence>
<accession>A0A225UJX4</accession>
<reference evidence="2" key="1">
    <citation type="submission" date="2017-03" db="EMBL/GenBank/DDBJ databases">
        <title>Phytopthora megakarya and P. palmivora, two closely related causual agents of cacao black pod achieved similar genome size and gene model numbers by different mechanisms.</title>
        <authorList>
            <person name="Ali S."/>
            <person name="Shao J."/>
            <person name="Larry D.J."/>
            <person name="Kronmiller B."/>
            <person name="Shen D."/>
            <person name="Strem M.D."/>
            <person name="Melnick R.L."/>
            <person name="Guiltinan M.J."/>
            <person name="Tyler B.M."/>
            <person name="Meinhardt L.W."/>
            <person name="Bailey B.A."/>
        </authorList>
    </citation>
    <scope>NUCLEOTIDE SEQUENCE [LARGE SCALE GENOMIC DNA]</scope>
    <source>
        <strain evidence="2">zdho120</strain>
    </source>
</reference>